<name>A0ABS3M974_9BRAD</name>
<dbReference type="GO" id="GO:0032259">
    <property type="term" value="P:methylation"/>
    <property type="evidence" value="ECO:0007669"/>
    <property type="project" value="UniProtKB-KW"/>
</dbReference>
<dbReference type="CDD" id="cd02440">
    <property type="entry name" value="AdoMet_MTases"/>
    <property type="match status" value="1"/>
</dbReference>
<feature type="domain" description="Methyltransferase" evidence="1">
    <location>
        <begin position="49"/>
        <end position="153"/>
    </location>
</feature>
<dbReference type="SUPFAM" id="SSF53335">
    <property type="entry name" value="S-adenosyl-L-methionine-dependent methyltransferases"/>
    <property type="match status" value="1"/>
</dbReference>
<evidence type="ECO:0000313" key="2">
    <source>
        <dbReference type="EMBL" id="MBO1428032.1"/>
    </source>
</evidence>
<dbReference type="EMBL" id="JAGEPA010000001">
    <property type="protein sequence ID" value="MBO1428032.1"/>
    <property type="molecule type" value="Genomic_DNA"/>
</dbReference>
<proteinExistence type="predicted"/>
<dbReference type="GO" id="GO:0008168">
    <property type="term" value="F:methyltransferase activity"/>
    <property type="evidence" value="ECO:0007669"/>
    <property type="project" value="UniProtKB-KW"/>
</dbReference>
<keyword evidence="2" id="KW-0808">Transferase</keyword>
<evidence type="ECO:0000313" key="3">
    <source>
        <dbReference type="Proteomes" id="UP000692816"/>
    </source>
</evidence>
<dbReference type="InterPro" id="IPR025714">
    <property type="entry name" value="Methyltranfer_dom"/>
</dbReference>
<dbReference type="Pfam" id="PF13847">
    <property type="entry name" value="Methyltransf_31"/>
    <property type="match status" value="1"/>
</dbReference>
<reference evidence="2" key="1">
    <citation type="journal article" date="2021" name="Int. J. Syst. Evol. Microbiol.">
        <title>Bradyrhizobium septentrionale sp. nov. (sv. septentrionale) and Bradyrhizobium quebecense sp. nov. (sv. septentrionale) associated with legumes native to Canada possess rearranged symbiosis genes and numerous insertion sequences.</title>
        <authorList>
            <person name="Bromfield E.S.P."/>
            <person name="Cloutier S."/>
        </authorList>
    </citation>
    <scope>NUCLEOTIDE SEQUENCE</scope>
    <source>
        <strain evidence="2">12S5</strain>
    </source>
</reference>
<dbReference type="PANTHER" id="PTHR43591">
    <property type="entry name" value="METHYLTRANSFERASE"/>
    <property type="match status" value="1"/>
</dbReference>
<organism evidence="2 3">
    <name type="scientific">Bradyrhizobium quebecense</name>
    <dbReference type="NCBI Taxonomy" id="2748629"/>
    <lineage>
        <taxon>Bacteria</taxon>
        <taxon>Pseudomonadati</taxon>
        <taxon>Pseudomonadota</taxon>
        <taxon>Alphaproteobacteria</taxon>
        <taxon>Hyphomicrobiales</taxon>
        <taxon>Nitrobacteraceae</taxon>
        <taxon>Bradyrhizobium</taxon>
    </lineage>
</organism>
<dbReference type="Gene3D" id="3.40.50.150">
    <property type="entry name" value="Vaccinia Virus protein VP39"/>
    <property type="match status" value="1"/>
</dbReference>
<sequence>MNAGHPQNADQIAYWNGPGGQRWAARQAAQDIVLQPVLDLLIDRAAPRAGERVVDVGCGSGASSFALAAKVAPAGHVLGVDVSEPMLTRARQSAPQGLPVEFALADATVYPFARDSFDLLASRFGVMFFADPVASFTNLHKAMKPTGRLAFACWQEPRENPFFMAPLQAVYKHVPKLPPLGPEDPGPFAFASEARVKRILGEAGFSGIAMEPCKVELDVATGRGIDAAIQGALEIGPASRALEGHPDHIRAAAVTSMREALAQYAKGDSVLLPGAIWIVTARAA</sequence>
<protein>
    <submittedName>
        <fullName evidence="2">Methyltransferase domain-containing protein</fullName>
    </submittedName>
</protein>
<keyword evidence="2" id="KW-0489">Methyltransferase</keyword>
<comment type="caution">
    <text evidence="2">The sequence shown here is derived from an EMBL/GenBank/DDBJ whole genome shotgun (WGS) entry which is preliminary data.</text>
</comment>
<keyword evidence="3" id="KW-1185">Reference proteome</keyword>
<dbReference type="Proteomes" id="UP000692816">
    <property type="component" value="Unassembled WGS sequence"/>
</dbReference>
<dbReference type="PANTHER" id="PTHR43591:SF24">
    <property type="entry name" value="2-METHOXY-6-POLYPRENYL-1,4-BENZOQUINOL METHYLASE, MITOCHONDRIAL"/>
    <property type="match status" value="1"/>
</dbReference>
<accession>A0ABS3M974</accession>
<gene>
    <name evidence="2" type="ORF">J4P68_01095</name>
</gene>
<evidence type="ECO:0000259" key="1">
    <source>
        <dbReference type="Pfam" id="PF13847"/>
    </source>
</evidence>
<dbReference type="RefSeq" id="WP_207829802.1">
    <property type="nucleotide sequence ID" value="NZ_CP088282.1"/>
</dbReference>
<dbReference type="InterPro" id="IPR029063">
    <property type="entry name" value="SAM-dependent_MTases_sf"/>
</dbReference>